<organism evidence="17 18">
    <name type="scientific">Luteococcus japonicus</name>
    <dbReference type="NCBI Taxonomy" id="33984"/>
    <lineage>
        <taxon>Bacteria</taxon>
        <taxon>Bacillati</taxon>
        <taxon>Actinomycetota</taxon>
        <taxon>Actinomycetes</taxon>
        <taxon>Propionibacteriales</taxon>
        <taxon>Propionibacteriaceae</taxon>
        <taxon>Luteococcus</taxon>
    </lineage>
</organism>
<dbReference type="Gene3D" id="3.30.230.10">
    <property type="match status" value="1"/>
</dbReference>
<evidence type="ECO:0000256" key="13">
    <source>
        <dbReference type="HAMAP-Rule" id="MF_00384"/>
    </source>
</evidence>
<dbReference type="EMBL" id="RKHG01000001">
    <property type="protein sequence ID" value="ROR52996.1"/>
    <property type="molecule type" value="Genomic_DNA"/>
</dbReference>
<dbReference type="EMBL" id="RKHG01000001">
    <property type="protein sequence ID" value="ROR52897.1"/>
    <property type="molecule type" value="Genomic_DNA"/>
</dbReference>
<dbReference type="InterPro" id="IPR013750">
    <property type="entry name" value="GHMP_kinase_C_dom"/>
</dbReference>
<evidence type="ECO:0000313" key="18">
    <source>
        <dbReference type="Proteomes" id="UP000275749"/>
    </source>
</evidence>
<name>A0A3N1ZQ69_9ACTN</name>
<keyword evidence="6 13" id="KW-0808">Transferase</keyword>
<dbReference type="InterPro" id="IPR000870">
    <property type="entry name" value="Homoserine_kinase"/>
</dbReference>
<evidence type="ECO:0000256" key="7">
    <source>
        <dbReference type="ARBA" id="ARBA00022697"/>
    </source>
</evidence>
<sequence>MVSLPAGRRARVRVPATSANLGPGFDCMGLAVDLVDELSAEVLEEGVEVQVTGEGADQVPRDGSHLVVRVLTESLAELGSWLPGVRLDAHNVIPHSRGLGSSAAAIVAGLALAWGLARPGEPLDLDWACRVSTRYEGHPDNACAAVLGGIVLAWPGVGDDVEVVRLEAAPGLRAIAWVPGFEVRTAGARQVLPVDVPRVDALAQAISSALLVHALTKDPSKLLDGTRDRLHQPYRAPLMQPSADLMAELRSQGIAAFISGAGPTVLAMGTPDQLAAAEDVRADGFTRHDLSLGRGVEILRG</sequence>
<comment type="caution">
    <text evidence="17">The sequence shown here is derived from an EMBL/GenBank/DDBJ whole genome shotgun (WGS) entry which is preliminary data.</text>
</comment>
<evidence type="ECO:0000313" key="17">
    <source>
        <dbReference type="EMBL" id="ROR52996.1"/>
    </source>
</evidence>
<dbReference type="Pfam" id="PF00288">
    <property type="entry name" value="GHMP_kinases_N"/>
    <property type="match status" value="1"/>
</dbReference>
<keyword evidence="13" id="KW-0963">Cytoplasm</keyword>
<evidence type="ECO:0000256" key="6">
    <source>
        <dbReference type="ARBA" id="ARBA00022679"/>
    </source>
</evidence>
<evidence type="ECO:0000256" key="10">
    <source>
        <dbReference type="ARBA" id="ARBA00022840"/>
    </source>
</evidence>
<dbReference type="Proteomes" id="UP000275749">
    <property type="component" value="Unassembled WGS sequence"/>
</dbReference>
<dbReference type="PANTHER" id="PTHR20861:SF1">
    <property type="entry name" value="HOMOSERINE KINASE"/>
    <property type="match status" value="1"/>
</dbReference>
<dbReference type="PANTHER" id="PTHR20861">
    <property type="entry name" value="HOMOSERINE/4-DIPHOSPHOCYTIDYL-2-C-METHYL-D-ERYTHRITOL KINASE"/>
    <property type="match status" value="1"/>
</dbReference>
<evidence type="ECO:0000256" key="1">
    <source>
        <dbReference type="ARBA" id="ARBA00005015"/>
    </source>
</evidence>
<dbReference type="UniPathway" id="UPA00050">
    <property type="reaction ID" value="UER00064"/>
</dbReference>
<evidence type="ECO:0000259" key="14">
    <source>
        <dbReference type="Pfam" id="PF00288"/>
    </source>
</evidence>
<dbReference type="SUPFAM" id="SSF55060">
    <property type="entry name" value="GHMP Kinase, C-terminal domain"/>
    <property type="match status" value="1"/>
</dbReference>
<evidence type="ECO:0000256" key="2">
    <source>
        <dbReference type="ARBA" id="ARBA00007370"/>
    </source>
</evidence>
<dbReference type="Gene3D" id="3.30.70.890">
    <property type="entry name" value="GHMP kinase, C-terminal domain"/>
    <property type="match status" value="1"/>
</dbReference>
<dbReference type="GO" id="GO:0004413">
    <property type="term" value="F:homoserine kinase activity"/>
    <property type="evidence" value="ECO:0007669"/>
    <property type="project" value="UniProtKB-UniRule"/>
</dbReference>
<dbReference type="GO" id="GO:0005524">
    <property type="term" value="F:ATP binding"/>
    <property type="evidence" value="ECO:0007669"/>
    <property type="project" value="UniProtKB-UniRule"/>
</dbReference>
<reference evidence="17 18" key="1">
    <citation type="submission" date="2018-11" db="EMBL/GenBank/DDBJ databases">
        <title>Sequencing the genomes of 1000 actinobacteria strains.</title>
        <authorList>
            <person name="Klenk H.-P."/>
        </authorList>
    </citation>
    <scope>NUCLEOTIDE SEQUENCE [LARGE SCALE GENOMIC DNA]</scope>
    <source>
        <strain evidence="17 18">DSM 10546</strain>
    </source>
</reference>
<evidence type="ECO:0000256" key="9">
    <source>
        <dbReference type="ARBA" id="ARBA00022777"/>
    </source>
</evidence>
<evidence type="ECO:0000313" key="16">
    <source>
        <dbReference type="EMBL" id="ROR52897.1"/>
    </source>
</evidence>
<feature type="binding site" evidence="13">
    <location>
        <begin position="94"/>
        <end position="104"/>
    </location>
    <ligand>
        <name>ATP</name>
        <dbReference type="ChEBI" id="CHEBI:30616"/>
    </ligand>
</feature>
<accession>A0A3N1ZQ69</accession>
<dbReference type="InterPro" id="IPR036554">
    <property type="entry name" value="GHMP_kinase_C_sf"/>
</dbReference>
<protein>
    <recommendedName>
        <fullName evidence="4 13">Homoserine kinase</fullName>
        <shortName evidence="13">HK</shortName>
        <shortName evidence="13">HSK</shortName>
        <ecNumber evidence="3 13">2.7.1.39</ecNumber>
    </recommendedName>
</protein>
<dbReference type="NCBIfam" id="TIGR00191">
    <property type="entry name" value="thrB"/>
    <property type="match status" value="1"/>
</dbReference>
<comment type="pathway">
    <text evidence="1 13">Amino-acid biosynthesis; L-threonine biosynthesis; L-threonine from L-aspartate: step 4/5.</text>
</comment>
<keyword evidence="9 13" id="KW-0418">Kinase</keyword>
<dbReference type="EC" id="2.7.1.39" evidence="3 13"/>
<dbReference type="PROSITE" id="PS00627">
    <property type="entry name" value="GHMP_KINASES_ATP"/>
    <property type="match status" value="1"/>
</dbReference>
<evidence type="ECO:0000256" key="4">
    <source>
        <dbReference type="ARBA" id="ARBA00017858"/>
    </source>
</evidence>
<dbReference type="HAMAP" id="MF_00384">
    <property type="entry name" value="Homoser_kinase"/>
    <property type="match status" value="1"/>
</dbReference>
<dbReference type="InterPro" id="IPR020568">
    <property type="entry name" value="Ribosomal_Su5_D2-typ_SF"/>
</dbReference>
<proteinExistence type="inferred from homology"/>
<feature type="domain" description="GHMP kinase C-terminal" evidence="15">
    <location>
        <begin position="225"/>
        <end position="277"/>
    </location>
</feature>
<dbReference type="RefSeq" id="WP_123576719.1">
    <property type="nucleotide sequence ID" value="NZ_RKHG01000001.1"/>
</dbReference>
<comment type="catalytic activity">
    <reaction evidence="11 13">
        <text>L-homoserine + ATP = O-phospho-L-homoserine + ADP + H(+)</text>
        <dbReference type="Rhea" id="RHEA:13985"/>
        <dbReference type="ChEBI" id="CHEBI:15378"/>
        <dbReference type="ChEBI" id="CHEBI:30616"/>
        <dbReference type="ChEBI" id="CHEBI:57476"/>
        <dbReference type="ChEBI" id="CHEBI:57590"/>
        <dbReference type="ChEBI" id="CHEBI:456216"/>
        <dbReference type="EC" id="2.7.1.39"/>
    </reaction>
</comment>
<evidence type="ECO:0000256" key="8">
    <source>
        <dbReference type="ARBA" id="ARBA00022741"/>
    </source>
</evidence>
<dbReference type="PIRSF" id="PIRSF000676">
    <property type="entry name" value="Homoser_kin"/>
    <property type="match status" value="1"/>
</dbReference>
<comment type="subcellular location">
    <subcellularLocation>
        <location evidence="13">Cytoplasm</location>
    </subcellularLocation>
</comment>
<dbReference type="SUPFAM" id="SSF54211">
    <property type="entry name" value="Ribosomal protein S5 domain 2-like"/>
    <property type="match status" value="1"/>
</dbReference>
<comment type="function">
    <text evidence="12 13">Catalyzes the ATP-dependent phosphorylation of L-homoserine to L-homoserine phosphate.</text>
</comment>
<dbReference type="Pfam" id="PF08544">
    <property type="entry name" value="GHMP_kinases_C"/>
    <property type="match status" value="1"/>
</dbReference>
<dbReference type="InterPro" id="IPR006204">
    <property type="entry name" value="GHMP_kinase_N_dom"/>
</dbReference>
<keyword evidence="5 13" id="KW-0028">Amino-acid biosynthesis</keyword>
<evidence type="ECO:0000256" key="5">
    <source>
        <dbReference type="ARBA" id="ARBA00022605"/>
    </source>
</evidence>
<dbReference type="GO" id="GO:0005737">
    <property type="term" value="C:cytoplasm"/>
    <property type="evidence" value="ECO:0007669"/>
    <property type="project" value="UniProtKB-SubCell"/>
</dbReference>
<dbReference type="AlphaFoldDB" id="A0A3N1ZQ69"/>
<keyword evidence="10 13" id="KW-0067">ATP-binding</keyword>
<keyword evidence="7 13" id="KW-0791">Threonine biosynthesis</keyword>
<evidence type="ECO:0000256" key="12">
    <source>
        <dbReference type="ARBA" id="ARBA00049954"/>
    </source>
</evidence>
<evidence type="ECO:0000256" key="3">
    <source>
        <dbReference type="ARBA" id="ARBA00012078"/>
    </source>
</evidence>
<dbReference type="InterPro" id="IPR006203">
    <property type="entry name" value="GHMP_knse_ATP-bd_CS"/>
</dbReference>
<dbReference type="PRINTS" id="PR00958">
    <property type="entry name" value="HOMSERKINASE"/>
</dbReference>
<comment type="similarity">
    <text evidence="2 13">Belongs to the GHMP kinase family. Homoserine kinase subfamily.</text>
</comment>
<evidence type="ECO:0000259" key="15">
    <source>
        <dbReference type="Pfam" id="PF08544"/>
    </source>
</evidence>
<evidence type="ECO:0000256" key="11">
    <source>
        <dbReference type="ARBA" id="ARBA00049375"/>
    </source>
</evidence>
<gene>
    <name evidence="13" type="primary">thrB</name>
    <name evidence="16" type="ORF">EDD41_0007</name>
    <name evidence="17" type="ORF">EDD41_0117</name>
</gene>
<feature type="domain" description="GHMP kinase N-terminal" evidence="14">
    <location>
        <begin position="66"/>
        <end position="149"/>
    </location>
</feature>
<dbReference type="InterPro" id="IPR014721">
    <property type="entry name" value="Ribsml_uS5_D2-typ_fold_subgr"/>
</dbReference>
<dbReference type="GO" id="GO:0009088">
    <property type="term" value="P:threonine biosynthetic process"/>
    <property type="evidence" value="ECO:0007669"/>
    <property type="project" value="UniProtKB-UniRule"/>
</dbReference>
<keyword evidence="8 13" id="KW-0547">Nucleotide-binding</keyword>